<keyword evidence="3 11" id="KW-1003">Cell membrane</keyword>
<evidence type="ECO:0000256" key="7">
    <source>
        <dbReference type="ARBA" id="ARBA00023040"/>
    </source>
</evidence>
<evidence type="ECO:0000256" key="5">
    <source>
        <dbReference type="ARBA" id="ARBA00022692"/>
    </source>
</evidence>
<evidence type="ECO:0000256" key="8">
    <source>
        <dbReference type="ARBA" id="ARBA00023136"/>
    </source>
</evidence>
<comment type="similarity">
    <text evidence="2 11">Belongs to the G-protein coupled receptor 1 family.</text>
</comment>
<gene>
    <name evidence="12" type="ORF">SUZIE_106395</name>
</gene>
<keyword evidence="10 11" id="KW-0807">Transducer</keyword>
<dbReference type="PANTHER" id="PTHR24062">
    <property type="entry name" value="VOMERONASAL TYPE-1 RECEPTOR"/>
    <property type="match status" value="1"/>
</dbReference>
<protein>
    <recommendedName>
        <fullName evidence="11">Vomeronasal type-1 receptor</fullName>
    </recommendedName>
</protein>
<dbReference type="Proteomes" id="UP001166674">
    <property type="component" value="Unassembled WGS sequence"/>
</dbReference>
<evidence type="ECO:0000256" key="10">
    <source>
        <dbReference type="ARBA" id="ARBA00023224"/>
    </source>
</evidence>
<keyword evidence="8 11" id="KW-0472">Membrane</keyword>
<comment type="caution">
    <text evidence="12">The sequence shown here is derived from an EMBL/GenBank/DDBJ whole genome shotgun (WGS) entry which is preliminary data.</text>
</comment>
<feature type="transmembrane region" description="Helical" evidence="11">
    <location>
        <begin position="6"/>
        <end position="23"/>
    </location>
</feature>
<evidence type="ECO:0000313" key="13">
    <source>
        <dbReference type="Proteomes" id="UP001166674"/>
    </source>
</evidence>
<organism evidence="12 13">
    <name type="scientific">Sciurus carolinensis</name>
    <name type="common">Eastern gray squirrel</name>
    <dbReference type="NCBI Taxonomy" id="30640"/>
    <lineage>
        <taxon>Eukaryota</taxon>
        <taxon>Metazoa</taxon>
        <taxon>Chordata</taxon>
        <taxon>Craniata</taxon>
        <taxon>Vertebrata</taxon>
        <taxon>Euteleostomi</taxon>
        <taxon>Mammalia</taxon>
        <taxon>Eutheria</taxon>
        <taxon>Euarchontoglires</taxon>
        <taxon>Glires</taxon>
        <taxon>Rodentia</taxon>
        <taxon>Sciuromorpha</taxon>
        <taxon>Sciuridae</taxon>
        <taxon>Sciurinae</taxon>
        <taxon>Sciurini</taxon>
        <taxon>Sciurus</taxon>
    </lineage>
</organism>
<evidence type="ECO:0000256" key="1">
    <source>
        <dbReference type="ARBA" id="ARBA00004651"/>
    </source>
</evidence>
<dbReference type="AlphaFoldDB" id="A0AA41ME27"/>
<keyword evidence="5 11" id="KW-0812">Transmembrane</keyword>
<keyword evidence="13" id="KW-1185">Reference proteome</keyword>
<dbReference type="GO" id="GO:0016503">
    <property type="term" value="F:pheromone receptor activity"/>
    <property type="evidence" value="ECO:0007669"/>
    <property type="project" value="InterPro"/>
</dbReference>
<accession>A0AA41ME27</accession>
<name>A0AA41ME27_SCICA</name>
<keyword evidence="9 11" id="KW-0675">Receptor</keyword>
<sequence length="124" mass="14582">MVLRVAAFQGVMGWASGYMVFLLHKHHQHVLYLQTSKLLYLQTSKLLYRIPREMKAAQSVLLLMLCFLFFYWTDCFTFLYLTFSLGTDSITNGLHEFLTIDYAIVSPFLQIHREGHFTTCWFAQ</sequence>
<evidence type="ECO:0000256" key="6">
    <source>
        <dbReference type="ARBA" id="ARBA00022989"/>
    </source>
</evidence>
<comment type="subcellular location">
    <subcellularLocation>
        <location evidence="1 11">Cell membrane</location>
        <topology evidence="1 11">Multi-pass membrane protein</topology>
    </subcellularLocation>
</comment>
<comment type="caution">
    <text evidence="11">Lacks conserved residue(s) required for the propagation of feature annotation.</text>
</comment>
<evidence type="ECO:0000256" key="4">
    <source>
        <dbReference type="ARBA" id="ARBA00022507"/>
    </source>
</evidence>
<dbReference type="GO" id="GO:0019236">
    <property type="term" value="P:response to pheromone"/>
    <property type="evidence" value="ECO:0007669"/>
    <property type="project" value="UniProtKB-KW"/>
</dbReference>
<reference evidence="12" key="1">
    <citation type="submission" date="2020-03" db="EMBL/GenBank/DDBJ databases">
        <title>Studies in the Genomics of Life Span.</title>
        <authorList>
            <person name="Glass D."/>
        </authorList>
    </citation>
    <scope>NUCLEOTIDE SEQUENCE</scope>
    <source>
        <strain evidence="12">SUZIE</strain>
        <tissue evidence="12">Muscle</tissue>
    </source>
</reference>
<keyword evidence="6 11" id="KW-1133">Transmembrane helix</keyword>
<evidence type="ECO:0000256" key="3">
    <source>
        <dbReference type="ARBA" id="ARBA00022475"/>
    </source>
</evidence>
<proteinExistence type="inferred from homology"/>
<dbReference type="Pfam" id="PF03402">
    <property type="entry name" value="V1R"/>
    <property type="match status" value="1"/>
</dbReference>
<keyword evidence="7 11" id="KW-0297">G-protein coupled receptor</keyword>
<dbReference type="InterPro" id="IPR004072">
    <property type="entry name" value="Vmron_rcpt_1"/>
</dbReference>
<evidence type="ECO:0000256" key="9">
    <source>
        <dbReference type="ARBA" id="ARBA00023170"/>
    </source>
</evidence>
<dbReference type="GO" id="GO:0005886">
    <property type="term" value="C:plasma membrane"/>
    <property type="evidence" value="ECO:0007669"/>
    <property type="project" value="UniProtKB-SubCell"/>
</dbReference>
<keyword evidence="4 11" id="KW-0589">Pheromone response</keyword>
<evidence type="ECO:0000256" key="11">
    <source>
        <dbReference type="RuleBase" id="RU364061"/>
    </source>
</evidence>
<evidence type="ECO:0000313" key="12">
    <source>
        <dbReference type="EMBL" id="MBZ3870129.1"/>
    </source>
</evidence>
<dbReference type="EMBL" id="JAATJV010145141">
    <property type="protein sequence ID" value="MBZ3870129.1"/>
    <property type="molecule type" value="Genomic_DNA"/>
</dbReference>
<evidence type="ECO:0000256" key="2">
    <source>
        <dbReference type="ARBA" id="ARBA00010663"/>
    </source>
</evidence>
<feature type="transmembrane region" description="Helical" evidence="11">
    <location>
        <begin position="60"/>
        <end position="83"/>
    </location>
</feature>